<feature type="region of interest" description="Disordered" evidence="1">
    <location>
        <begin position="370"/>
        <end position="485"/>
    </location>
</feature>
<feature type="compositionally biased region" description="Low complexity" evidence="1">
    <location>
        <begin position="439"/>
        <end position="453"/>
    </location>
</feature>
<name>A0A4Q1BNF2_TREME</name>
<feature type="compositionally biased region" description="Basic and acidic residues" evidence="1">
    <location>
        <begin position="398"/>
        <end position="412"/>
    </location>
</feature>
<protein>
    <submittedName>
        <fullName evidence="3">Uncharacterized protein</fullName>
    </submittedName>
</protein>
<evidence type="ECO:0000256" key="2">
    <source>
        <dbReference type="SAM" id="Phobius"/>
    </source>
</evidence>
<comment type="caution">
    <text evidence="3">The sequence shown here is derived from an EMBL/GenBank/DDBJ whole genome shotgun (WGS) entry which is preliminary data.</text>
</comment>
<dbReference type="STRING" id="5217.A0A4Q1BNF2"/>
<evidence type="ECO:0000313" key="4">
    <source>
        <dbReference type="Proteomes" id="UP000289152"/>
    </source>
</evidence>
<evidence type="ECO:0000256" key="1">
    <source>
        <dbReference type="SAM" id="MobiDB-lite"/>
    </source>
</evidence>
<dbReference type="OrthoDB" id="2596449at2759"/>
<dbReference type="VEuPathDB" id="FungiDB:TREMEDRAFT_58729"/>
<accession>A0A4Q1BNF2</accession>
<organism evidence="3 4">
    <name type="scientific">Tremella mesenterica</name>
    <name type="common">Jelly fungus</name>
    <dbReference type="NCBI Taxonomy" id="5217"/>
    <lineage>
        <taxon>Eukaryota</taxon>
        <taxon>Fungi</taxon>
        <taxon>Dikarya</taxon>
        <taxon>Basidiomycota</taxon>
        <taxon>Agaricomycotina</taxon>
        <taxon>Tremellomycetes</taxon>
        <taxon>Tremellales</taxon>
        <taxon>Tremellaceae</taxon>
        <taxon>Tremella</taxon>
    </lineage>
</organism>
<keyword evidence="4" id="KW-1185">Reference proteome</keyword>
<feature type="transmembrane region" description="Helical" evidence="2">
    <location>
        <begin position="532"/>
        <end position="551"/>
    </location>
</feature>
<reference evidence="3 4" key="1">
    <citation type="submission" date="2016-06" db="EMBL/GenBank/DDBJ databases">
        <title>Evolution of pathogenesis and genome organization in the Tremellales.</title>
        <authorList>
            <person name="Cuomo C."/>
            <person name="Litvintseva A."/>
            <person name="Heitman J."/>
            <person name="Chen Y."/>
            <person name="Sun S."/>
            <person name="Springer D."/>
            <person name="Dromer F."/>
            <person name="Young S."/>
            <person name="Zeng Q."/>
            <person name="Chapman S."/>
            <person name="Gujja S."/>
            <person name="Saif S."/>
            <person name="Birren B."/>
        </authorList>
    </citation>
    <scope>NUCLEOTIDE SEQUENCE [LARGE SCALE GENOMIC DNA]</scope>
    <source>
        <strain evidence="3 4">ATCC 28783</strain>
    </source>
</reference>
<gene>
    <name evidence="3" type="ORF">M231_03462</name>
</gene>
<dbReference type="InParanoid" id="A0A4Q1BNF2"/>
<keyword evidence="2" id="KW-1133">Transmembrane helix</keyword>
<sequence>MGVPKIAVSPPIPLPVSFTVLPTLLPNRPLAPLLYITVNHIPVYLTLDPARQPHLSLLPLVLALCPKSPIRICTRLRLMPQDWSLHLDGTAPFPDMWVPYDTARRVCKQMGAGRLLWSDRPGEEGKGLLSLSMRDAISWEEGGTDGRLCHNWLPARSHLPTSAYSLDALLNTPFPSISIIPDDRYMTTGMDPNRRAKLLNDAVKVDQSSIRGDQGRAWELVLKWSASAWQDFLQYPSIPPSPRLKKKIDPDLLYNLRNVHALLPLLAPDSSYTPTLDDLSHLLHSEHQSSSSDWSIWDSLPFPWPWRPTQGVRLTQRDLERRARINLGLAEVAGDILIESWKRDQEIRRLRSLFNERENIEIVFVLHEEDKQEKTPPQIQKQKLVSGENMGVVEREEELSREHELTMLEKQRGSTPSPTPRRSRIRPPTPSPVPRRRPSTSSSSSISPLSSVSDDPGPSERSPFRRDDAYSDSSSHHDPLASHLPLGPKVIPTLVSNNSHDFNDRLEKRHTMELDILGQDLTIMKSEDTSGWWAYLVVSCICIVSYLLTVIGI</sequence>
<feature type="compositionally biased region" description="Basic and acidic residues" evidence="1">
    <location>
        <begin position="462"/>
        <end position="480"/>
    </location>
</feature>
<keyword evidence="2" id="KW-0472">Membrane</keyword>
<keyword evidence="2" id="KW-0812">Transmembrane</keyword>
<dbReference type="EMBL" id="SDIL01000034">
    <property type="protein sequence ID" value="RXK39242.1"/>
    <property type="molecule type" value="Genomic_DNA"/>
</dbReference>
<dbReference type="AlphaFoldDB" id="A0A4Q1BNF2"/>
<dbReference type="Proteomes" id="UP000289152">
    <property type="component" value="Unassembled WGS sequence"/>
</dbReference>
<evidence type="ECO:0000313" key="3">
    <source>
        <dbReference type="EMBL" id="RXK39242.1"/>
    </source>
</evidence>
<proteinExistence type="predicted"/>